<dbReference type="InterPro" id="IPR034718">
    <property type="entry name" value="RlpA"/>
</dbReference>
<evidence type="ECO:0000256" key="5">
    <source>
        <dbReference type="RuleBase" id="RU003495"/>
    </source>
</evidence>
<keyword evidence="10" id="KW-1185">Reference proteome</keyword>
<dbReference type="Proteomes" id="UP000216991">
    <property type="component" value="Unassembled WGS sequence"/>
</dbReference>
<dbReference type="OrthoDB" id="9779128at2"/>
<keyword evidence="3 4" id="KW-0961">Cell wall biogenesis/degradation</keyword>
<dbReference type="EMBL" id="NOXT01000111">
    <property type="protein sequence ID" value="OYQ28230.1"/>
    <property type="molecule type" value="Genomic_DNA"/>
</dbReference>
<comment type="function">
    <text evidence="4">Lytic transglycosylase with a strong preference for naked glycan strands that lack stem peptides.</text>
</comment>
<keyword evidence="2 4" id="KW-0456">Lyase</keyword>
<accession>A0A255YIE0</accession>
<dbReference type="GO" id="GO:0071555">
    <property type="term" value="P:cell wall organization"/>
    <property type="evidence" value="ECO:0007669"/>
    <property type="project" value="UniProtKB-KW"/>
</dbReference>
<dbReference type="InterPro" id="IPR036680">
    <property type="entry name" value="SPOR-like_sf"/>
</dbReference>
<name>A0A255YIE0_9SPHN</name>
<dbReference type="Gene3D" id="2.40.40.10">
    <property type="entry name" value="RlpA-like domain"/>
    <property type="match status" value="1"/>
</dbReference>
<gene>
    <name evidence="4" type="primary">rlpA</name>
    <name evidence="9" type="ORF">CHU93_09715</name>
</gene>
<evidence type="ECO:0000256" key="7">
    <source>
        <dbReference type="SAM" id="SignalP"/>
    </source>
</evidence>
<dbReference type="GO" id="GO:0000270">
    <property type="term" value="P:peptidoglycan metabolic process"/>
    <property type="evidence" value="ECO:0007669"/>
    <property type="project" value="UniProtKB-UniRule"/>
</dbReference>
<dbReference type="PROSITE" id="PS51724">
    <property type="entry name" value="SPOR"/>
    <property type="match status" value="1"/>
</dbReference>
<dbReference type="Pfam" id="PF03330">
    <property type="entry name" value="DPBB_1"/>
    <property type="match status" value="1"/>
</dbReference>
<dbReference type="GO" id="GO:0008932">
    <property type="term" value="F:lytic endotransglycosylase activity"/>
    <property type="evidence" value="ECO:0007669"/>
    <property type="project" value="UniProtKB-UniRule"/>
</dbReference>
<protein>
    <recommendedName>
        <fullName evidence="4">Endolytic peptidoglycan transglycosylase RlpA</fullName>
        <ecNumber evidence="4">4.2.2.-</ecNumber>
    </recommendedName>
</protein>
<dbReference type="EC" id="4.2.2.-" evidence="4"/>
<evidence type="ECO:0000256" key="3">
    <source>
        <dbReference type="ARBA" id="ARBA00023316"/>
    </source>
</evidence>
<dbReference type="AlphaFoldDB" id="A0A255YIE0"/>
<dbReference type="SUPFAM" id="SSF50685">
    <property type="entry name" value="Barwin-like endoglucanases"/>
    <property type="match status" value="1"/>
</dbReference>
<organism evidence="9 10">
    <name type="scientific">Sandarakinorhabdus cyanobacteriorum</name>
    <dbReference type="NCBI Taxonomy" id="1981098"/>
    <lineage>
        <taxon>Bacteria</taxon>
        <taxon>Pseudomonadati</taxon>
        <taxon>Pseudomonadota</taxon>
        <taxon>Alphaproteobacteria</taxon>
        <taxon>Sphingomonadales</taxon>
        <taxon>Sphingosinicellaceae</taxon>
        <taxon>Sandarakinorhabdus</taxon>
    </lineage>
</organism>
<evidence type="ECO:0000256" key="2">
    <source>
        <dbReference type="ARBA" id="ARBA00023239"/>
    </source>
</evidence>
<feature type="chain" id="PRO_5013408199" description="Endolytic peptidoglycan transglycosylase RlpA" evidence="7">
    <location>
        <begin position="22"/>
        <end position="305"/>
    </location>
</feature>
<comment type="subcellular location">
    <subcellularLocation>
        <location evidence="4">Cell membrane</location>
        <topology evidence="4">Lipid-anchor</topology>
    </subcellularLocation>
</comment>
<dbReference type="PANTHER" id="PTHR34183">
    <property type="entry name" value="ENDOLYTIC PEPTIDOGLYCAN TRANSGLYCOSYLASE RLPA"/>
    <property type="match status" value="1"/>
</dbReference>
<dbReference type="InterPro" id="IPR007730">
    <property type="entry name" value="SPOR-like_dom"/>
</dbReference>
<dbReference type="InterPro" id="IPR036908">
    <property type="entry name" value="RlpA-like_sf"/>
</dbReference>
<dbReference type="InterPro" id="IPR009009">
    <property type="entry name" value="RlpA-like_DPBB"/>
</dbReference>
<feature type="signal peptide" evidence="7">
    <location>
        <begin position="1"/>
        <end position="21"/>
    </location>
</feature>
<evidence type="ECO:0000256" key="4">
    <source>
        <dbReference type="HAMAP-Rule" id="MF_02071"/>
    </source>
</evidence>
<feature type="domain" description="SPOR" evidence="8">
    <location>
        <begin position="226"/>
        <end position="301"/>
    </location>
</feature>
<dbReference type="CDD" id="cd22268">
    <property type="entry name" value="DPBB_RlpA-like"/>
    <property type="match status" value="1"/>
</dbReference>
<evidence type="ECO:0000313" key="9">
    <source>
        <dbReference type="EMBL" id="OYQ28230.1"/>
    </source>
</evidence>
<keyword evidence="4" id="KW-0472">Membrane</keyword>
<comment type="similarity">
    <text evidence="4 5">Belongs to the RlpA family.</text>
</comment>
<keyword evidence="4 9" id="KW-0449">Lipoprotein</keyword>
<dbReference type="HAMAP" id="MF_02071">
    <property type="entry name" value="RlpA"/>
    <property type="match status" value="1"/>
</dbReference>
<proteinExistence type="inferred from homology"/>
<dbReference type="PANTHER" id="PTHR34183:SF1">
    <property type="entry name" value="ENDOLYTIC PEPTIDOGLYCAN TRANSGLYCOSYLASE RLPA"/>
    <property type="match status" value="1"/>
</dbReference>
<dbReference type="Pfam" id="PF05036">
    <property type="entry name" value="SPOR"/>
    <property type="match status" value="1"/>
</dbReference>
<keyword evidence="4" id="KW-0564">Palmitate</keyword>
<comment type="caution">
    <text evidence="9">The sequence shown here is derived from an EMBL/GenBank/DDBJ whole genome shotgun (WGS) entry which is preliminary data.</text>
</comment>
<dbReference type="NCBIfam" id="TIGR00413">
    <property type="entry name" value="rlpA"/>
    <property type="match status" value="1"/>
</dbReference>
<evidence type="ECO:0000259" key="8">
    <source>
        <dbReference type="PROSITE" id="PS51724"/>
    </source>
</evidence>
<evidence type="ECO:0000313" key="10">
    <source>
        <dbReference type="Proteomes" id="UP000216991"/>
    </source>
</evidence>
<dbReference type="Gene3D" id="3.30.70.1070">
    <property type="entry name" value="Sporulation related repeat"/>
    <property type="match status" value="1"/>
</dbReference>
<dbReference type="GO" id="GO:0042834">
    <property type="term" value="F:peptidoglycan binding"/>
    <property type="evidence" value="ECO:0007669"/>
    <property type="project" value="InterPro"/>
</dbReference>
<dbReference type="PROSITE" id="PS51257">
    <property type="entry name" value="PROKAR_LIPOPROTEIN"/>
    <property type="match status" value="1"/>
</dbReference>
<dbReference type="InterPro" id="IPR012997">
    <property type="entry name" value="RplA"/>
</dbReference>
<feature type="region of interest" description="Disordered" evidence="6">
    <location>
        <begin position="16"/>
        <end position="45"/>
    </location>
</feature>
<dbReference type="GO" id="GO:0005886">
    <property type="term" value="C:plasma membrane"/>
    <property type="evidence" value="ECO:0007669"/>
    <property type="project" value="UniProtKB-SubCell"/>
</dbReference>
<reference evidence="9 10" key="1">
    <citation type="submission" date="2017-07" db="EMBL/GenBank/DDBJ databases">
        <title>Sandarakinorhabdus cyanobacteriorum sp. nov., a novel bacterium isolated from cyanobacterial aggregates in a eutrophic lake.</title>
        <authorList>
            <person name="Cai H."/>
        </authorList>
    </citation>
    <scope>NUCLEOTIDE SEQUENCE [LARGE SCALE GENOMIC DNA]</scope>
    <source>
        <strain evidence="9 10">TH057</strain>
    </source>
</reference>
<evidence type="ECO:0000256" key="1">
    <source>
        <dbReference type="ARBA" id="ARBA00022729"/>
    </source>
</evidence>
<dbReference type="SUPFAM" id="SSF110997">
    <property type="entry name" value="Sporulation related repeat"/>
    <property type="match status" value="1"/>
</dbReference>
<sequence length="305" mass="32148">MRRIGLVASLLLAACSGRSPAPRPTPPPPRHHAQPAKPEPKRGMDLADDTSAVARDAARLGNWPVKIGKPYQVAGITYYPADDRNYREEGVASWYGPGFHAGNTANGERYDQDDLTAAHRTLPMPSWVEVENLDNGRKLTVRINDRGPFARGRIIDLSRKAAQLLAVDRAGTARVRLTRVYPAGRSDNPPLVVASAPAAPVAAAPAPAVTIVALPPSPAVRPAARAASGGEWLVQVAALSDAGRVAWLSGYLASFGPVVTQPGPNGLVRVRLGPFGNEAMASAALAQVRGAGYVDARVIPPQTAR</sequence>
<keyword evidence="1 7" id="KW-0732">Signal</keyword>
<keyword evidence="4" id="KW-1003">Cell membrane</keyword>
<evidence type="ECO:0000256" key="6">
    <source>
        <dbReference type="SAM" id="MobiDB-lite"/>
    </source>
</evidence>